<name>A0AC61QQU1_9BACT</name>
<proteinExistence type="predicted"/>
<dbReference type="Proteomes" id="UP000308886">
    <property type="component" value="Unassembled WGS sequence"/>
</dbReference>
<sequence>MPRRTIRLTNSFYHGELGPRIWAETSMKWCGAVCPEISDETAAATNCFWPNICVIRNFDVCVADITTTHRGGKLKATITGTGHYACDASCKSVAVADMVTTIATLNTNAADIDGAYLWKTGADGMPEPDFANRANDKEVSSPSAGEEPETPGEVHYPLASQKLLAFPTAEGFGKFASGGRGGKAVNESNLKFVRATVSSQLAEWHLGGNHMDGSDAVTADNSLGFATDGNAALAPLSKDFLVPEVFFPIYHFDINAYTLKDKMQSAEEAYNDVLEKVGCINRDAIEKRIVEECRTGSASHNGDWKDGYADSGIIDDPADLADEMAYDANGFLYCKAAAPSETRAIEFDSDNDGIADEWERAHGLTVGVQDNNAVNSDGYTALEVYANSIMGEDMDTSFSTTGINSCPAAPVKAADACYNLSGRRVGDNYKGIVVKSGKKVVLENNTHHLFGLIKKKNRGATAWHLCFQ</sequence>
<protein>
    <submittedName>
        <fullName evidence="1">Uncharacterized protein</fullName>
    </submittedName>
</protein>
<evidence type="ECO:0000313" key="1">
    <source>
        <dbReference type="EMBL" id="TGX82491.1"/>
    </source>
</evidence>
<accession>A0AC61QQU1</accession>
<keyword evidence="2" id="KW-1185">Reference proteome</keyword>
<organism evidence="1 2">
    <name type="scientific">Palleniella muris</name>
    <dbReference type="NCBI Taxonomy" id="3038145"/>
    <lineage>
        <taxon>Bacteria</taxon>
        <taxon>Pseudomonadati</taxon>
        <taxon>Bacteroidota</taxon>
        <taxon>Bacteroidia</taxon>
        <taxon>Bacteroidales</taxon>
        <taxon>Prevotellaceae</taxon>
        <taxon>Palleniella</taxon>
    </lineage>
</organism>
<gene>
    <name evidence="1" type="ORF">E5358_06905</name>
</gene>
<dbReference type="EMBL" id="SRZC01000009">
    <property type="protein sequence ID" value="TGX82491.1"/>
    <property type="molecule type" value="Genomic_DNA"/>
</dbReference>
<comment type="caution">
    <text evidence="1">The sequence shown here is derived from an EMBL/GenBank/DDBJ whole genome shotgun (WGS) entry which is preliminary data.</text>
</comment>
<reference evidence="1" key="1">
    <citation type="submission" date="2019-04" db="EMBL/GenBank/DDBJ databases">
        <title>Microbes associate with the intestines of laboratory mice.</title>
        <authorList>
            <person name="Navarre W."/>
            <person name="Wong E."/>
            <person name="Huang K."/>
            <person name="Tropini C."/>
            <person name="Ng K."/>
            <person name="Yu B."/>
        </authorList>
    </citation>
    <scope>NUCLEOTIDE SEQUENCE</scope>
    <source>
        <strain evidence="1">NM73_A23</strain>
    </source>
</reference>
<evidence type="ECO:0000313" key="2">
    <source>
        <dbReference type="Proteomes" id="UP000308886"/>
    </source>
</evidence>